<dbReference type="InterPro" id="IPR011006">
    <property type="entry name" value="CheY-like_superfamily"/>
</dbReference>
<dbReference type="EMBL" id="LKCM01000218">
    <property type="protein sequence ID" value="KPQ42616.1"/>
    <property type="molecule type" value="Genomic_DNA"/>
</dbReference>
<evidence type="ECO:0000259" key="3">
    <source>
        <dbReference type="PROSITE" id="PS50110"/>
    </source>
</evidence>
<evidence type="ECO:0000256" key="1">
    <source>
        <dbReference type="ARBA" id="ARBA00022553"/>
    </source>
</evidence>
<dbReference type="SMART" id="SM00448">
    <property type="entry name" value="REC"/>
    <property type="match status" value="1"/>
</dbReference>
<dbReference type="AlphaFoldDB" id="A0A0P8A7K6"/>
<dbReference type="PANTHER" id="PTHR44591">
    <property type="entry name" value="STRESS RESPONSE REGULATOR PROTEIN 1"/>
    <property type="match status" value="1"/>
</dbReference>
<evidence type="ECO:0000256" key="2">
    <source>
        <dbReference type="PROSITE-ProRule" id="PRU00169"/>
    </source>
</evidence>
<dbReference type="SUPFAM" id="SSF52172">
    <property type="entry name" value="CheY-like"/>
    <property type="match status" value="1"/>
</dbReference>
<dbReference type="GO" id="GO:0000160">
    <property type="term" value="P:phosphorelay signal transduction system"/>
    <property type="evidence" value="ECO:0007669"/>
    <property type="project" value="InterPro"/>
</dbReference>
<evidence type="ECO:0000313" key="5">
    <source>
        <dbReference type="Proteomes" id="UP000050360"/>
    </source>
</evidence>
<dbReference type="GO" id="GO:0016301">
    <property type="term" value="F:kinase activity"/>
    <property type="evidence" value="ECO:0007669"/>
    <property type="project" value="UniProtKB-KW"/>
</dbReference>
<feature type="modified residue" description="4-aspartylphosphate" evidence="2">
    <location>
        <position position="59"/>
    </location>
</feature>
<dbReference type="InterPro" id="IPR001789">
    <property type="entry name" value="Sig_transdc_resp-reg_receiver"/>
</dbReference>
<dbReference type="PROSITE" id="PS50110">
    <property type="entry name" value="RESPONSE_REGULATORY"/>
    <property type="match status" value="1"/>
</dbReference>
<keyword evidence="4" id="KW-0418">Kinase</keyword>
<organism evidence="4 5">
    <name type="scientific">Candidatus Methanoperedens nitratireducens</name>
    <dbReference type="NCBI Taxonomy" id="1392998"/>
    <lineage>
        <taxon>Archaea</taxon>
        <taxon>Methanobacteriati</taxon>
        <taxon>Methanobacteriota</taxon>
        <taxon>Stenosarchaea group</taxon>
        <taxon>Methanomicrobia</taxon>
        <taxon>Methanosarcinales</taxon>
        <taxon>ANME-2 cluster</taxon>
        <taxon>Candidatus Methanoperedentaceae</taxon>
        <taxon>Candidatus Methanoperedens</taxon>
    </lineage>
</organism>
<name>A0A0P8A7K6_9EURY</name>
<dbReference type="CDD" id="cd00156">
    <property type="entry name" value="REC"/>
    <property type="match status" value="1"/>
</dbReference>
<keyword evidence="4" id="KW-0808">Transferase</keyword>
<evidence type="ECO:0000313" key="4">
    <source>
        <dbReference type="EMBL" id="KPQ42616.1"/>
    </source>
</evidence>
<gene>
    <name evidence="4" type="ORF">MPEBLZ_02826</name>
</gene>
<accession>A0A0P8A7K6</accession>
<protein>
    <submittedName>
        <fullName evidence="4">Two component system histidine kinase</fullName>
    </submittedName>
</protein>
<dbReference type="Proteomes" id="UP000050360">
    <property type="component" value="Unassembled WGS sequence"/>
</dbReference>
<feature type="domain" description="Response regulatory" evidence="3">
    <location>
        <begin position="8"/>
        <end position="123"/>
    </location>
</feature>
<keyword evidence="1 2" id="KW-0597">Phosphoprotein</keyword>
<dbReference type="InterPro" id="IPR050595">
    <property type="entry name" value="Bact_response_regulator"/>
</dbReference>
<dbReference type="PANTHER" id="PTHR44591:SF3">
    <property type="entry name" value="RESPONSE REGULATORY DOMAIN-CONTAINING PROTEIN"/>
    <property type="match status" value="1"/>
</dbReference>
<dbReference type="Gene3D" id="3.40.50.2300">
    <property type="match status" value="1"/>
</dbReference>
<sequence length="210" mass="24324">MTEKKQKSILIVSGEPDIADLFAEMLLMVDNTYIVTTAFTAKRCLAGIKKSSPDLVLMDMELPDMDGWDLIEKIKKNHSDIPIVVNTSKIPVISDMFRLSMVSDYLIKPVTLDCLHMAVKDAIEIPSYLEQCVKTIKYHKEKEDVLYLLFLLLKQNILDRKRFILLRQLYPDHTLENDPESRKLLDNLKKKINSAQTEIKHFKNDRFLLA</sequence>
<comment type="caution">
    <text evidence="4">The sequence shown here is derived from an EMBL/GenBank/DDBJ whole genome shotgun (WGS) entry which is preliminary data.</text>
</comment>
<proteinExistence type="predicted"/>
<reference evidence="4 5" key="1">
    <citation type="submission" date="2015-09" db="EMBL/GenBank/DDBJ databases">
        <title>A metagenomics-based metabolic model of nitrate-dependent anaerobic oxidation of methane by Methanoperedens-like archaea.</title>
        <authorList>
            <person name="Arshad A."/>
            <person name="Speth D.R."/>
            <person name="De Graaf R.M."/>
            <person name="Op Den Camp H.J."/>
            <person name="Jetten M.S."/>
            <person name="Welte C.U."/>
        </authorList>
    </citation>
    <scope>NUCLEOTIDE SEQUENCE [LARGE SCALE GENOMIC DNA]</scope>
</reference>
<dbReference type="Pfam" id="PF00072">
    <property type="entry name" value="Response_reg"/>
    <property type="match status" value="1"/>
</dbReference>